<evidence type="ECO:0000313" key="2">
    <source>
        <dbReference type="EMBL" id="OAQ90865.1"/>
    </source>
</evidence>
<name>A0A179HKF4_PURLI</name>
<dbReference type="EMBL" id="LSBI01000004">
    <property type="protein sequence ID" value="OAQ90865.1"/>
    <property type="molecule type" value="Genomic_DNA"/>
</dbReference>
<dbReference type="AlphaFoldDB" id="A0A179HKF4"/>
<gene>
    <name evidence="2" type="ORF">VFPFJ_05024</name>
</gene>
<comment type="caution">
    <text evidence="2">The sequence shown here is derived from an EMBL/GenBank/DDBJ whole genome shotgun (WGS) entry which is preliminary data.</text>
</comment>
<proteinExistence type="predicted"/>
<evidence type="ECO:0000313" key="3">
    <source>
        <dbReference type="Proteomes" id="UP000078340"/>
    </source>
</evidence>
<sequence>MRHAGRSGKPKRKACLTWRVASRSVFLVDTPQPPKSLISRSPTTDIKPCKYQTPSAYALFILSVHWLSVPAKYRDMLAVPRPDPRAVGRCSLQLAPSRRSRPPIHDGPWQSHCRPGCRPTCVFVCVSNGSCWRTVCNRSVLQHLSAHATCPGVRSDVPAARVRGEETASSRGNQLIRTPAQSRRSRRAAQRADTNQSWIQVPNGWSWPTRLTRRSHSLRTHPGKNMYNCSTLLHLLSPSFRHENFLEAVSAIGRSPPQSCPPSKASKVTSTHRLHACVSGQSTPGRARGPRRVVEPLGDVNRRQRTRARGIPRGPSGCRSLILKMPDHRLPSACKSTKDAESLAVWGSMCIPQGCSPCGAGSARLCEYRPVVTDGRPRAS</sequence>
<accession>A0A179HKF4</accession>
<organism evidence="2 3">
    <name type="scientific">Purpureocillium lilacinum</name>
    <name type="common">Paecilomyces lilacinus</name>
    <dbReference type="NCBI Taxonomy" id="33203"/>
    <lineage>
        <taxon>Eukaryota</taxon>
        <taxon>Fungi</taxon>
        <taxon>Dikarya</taxon>
        <taxon>Ascomycota</taxon>
        <taxon>Pezizomycotina</taxon>
        <taxon>Sordariomycetes</taxon>
        <taxon>Hypocreomycetidae</taxon>
        <taxon>Hypocreales</taxon>
        <taxon>Ophiocordycipitaceae</taxon>
        <taxon>Purpureocillium</taxon>
    </lineage>
</organism>
<reference evidence="2 3" key="1">
    <citation type="submission" date="2016-02" db="EMBL/GenBank/DDBJ databases">
        <title>Biosynthesis of antibiotic leucinostatins and their inhibition on Phytophthora in bio-control Purpureocillium lilacinum.</title>
        <authorList>
            <person name="Wang G."/>
            <person name="Liu Z."/>
            <person name="Lin R."/>
            <person name="Li E."/>
            <person name="Mao Z."/>
            <person name="Ling J."/>
            <person name="Yin W."/>
            <person name="Xie B."/>
        </authorList>
    </citation>
    <scope>NUCLEOTIDE SEQUENCE [LARGE SCALE GENOMIC DNA]</scope>
    <source>
        <strain evidence="2">PLFJ-1</strain>
    </source>
</reference>
<dbReference type="Proteomes" id="UP000078340">
    <property type="component" value="Unassembled WGS sequence"/>
</dbReference>
<feature type="region of interest" description="Disordered" evidence="1">
    <location>
        <begin position="164"/>
        <end position="195"/>
    </location>
</feature>
<evidence type="ECO:0000256" key="1">
    <source>
        <dbReference type="SAM" id="MobiDB-lite"/>
    </source>
</evidence>
<protein>
    <submittedName>
        <fullName evidence="2">Uncharacterized protein</fullName>
    </submittedName>
</protein>